<protein>
    <submittedName>
        <fullName evidence="3">Uncharacterized protein AlNc14C1G137</fullName>
    </submittedName>
</protein>
<dbReference type="InterPro" id="IPR027124">
    <property type="entry name" value="Swc5/CFDP1/2"/>
</dbReference>
<organism evidence="3">
    <name type="scientific">Albugo laibachii Nc14</name>
    <dbReference type="NCBI Taxonomy" id="890382"/>
    <lineage>
        <taxon>Eukaryota</taxon>
        <taxon>Sar</taxon>
        <taxon>Stramenopiles</taxon>
        <taxon>Oomycota</taxon>
        <taxon>Peronosporomycetes</taxon>
        <taxon>Albuginales</taxon>
        <taxon>Albuginaceae</taxon>
        <taxon>Albugo</taxon>
    </lineage>
</organism>
<feature type="compositionally biased region" description="Polar residues" evidence="1">
    <location>
        <begin position="37"/>
        <end position="48"/>
    </location>
</feature>
<gene>
    <name evidence="3" type="primary">AlNc14C1G137</name>
    <name evidence="3" type="ORF">ALNC14_001480</name>
</gene>
<reference evidence="3" key="2">
    <citation type="submission" date="2011-02" db="EMBL/GenBank/DDBJ databases">
        <authorList>
            <person name="MacLean D."/>
        </authorList>
    </citation>
    <scope>NUCLEOTIDE SEQUENCE</scope>
</reference>
<dbReference type="PANTHER" id="PTHR48295">
    <property type="entry name" value="CRANIOFACIAL DEVELOPMENT PROTEIN 1"/>
    <property type="match status" value="1"/>
</dbReference>
<name>F0VYZ0_9STRA</name>
<evidence type="ECO:0000313" key="3">
    <source>
        <dbReference type="EMBL" id="CCA14005.1"/>
    </source>
</evidence>
<dbReference type="PROSITE" id="PS51279">
    <property type="entry name" value="BCNT_C"/>
    <property type="match status" value="1"/>
</dbReference>
<evidence type="ECO:0000259" key="2">
    <source>
        <dbReference type="PROSITE" id="PS51279"/>
    </source>
</evidence>
<feature type="compositionally biased region" description="Polar residues" evidence="1">
    <location>
        <begin position="59"/>
        <end position="77"/>
    </location>
</feature>
<dbReference type="HOGENOM" id="CLU_098853_0_0_1"/>
<dbReference type="EMBL" id="FR824046">
    <property type="protein sequence ID" value="CCA14005.1"/>
    <property type="molecule type" value="Genomic_DNA"/>
</dbReference>
<feature type="region of interest" description="Disordered" evidence="1">
    <location>
        <begin position="1"/>
        <end position="86"/>
    </location>
</feature>
<accession>F0VYZ0</accession>
<dbReference type="PANTHER" id="PTHR48295:SF1">
    <property type="entry name" value="SWR1-COMPLEX PROTEIN 5"/>
    <property type="match status" value="1"/>
</dbReference>
<sequence>MNSASEEEDEDYNPELDPDRNESNSSGEEDFDEETHTCVQSDVKTNQMWDELQKESTISEKSATKANKASSWSNNPTKKAKKKLQEFKMPVLGLDSRKRRHEILNADQETRVEQVVEFAGVEYKISKRIKANEKDSMTALDRMLADLNGTKKLSTMEKTSLDWDQYKEEHKLTDELNQSIKDGYLEKQNFLLRLDQRQFEIEKADRERKRRLQQLSNPN</sequence>
<dbReference type="Pfam" id="PF07572">
    <property type="entry name" value="BCNT"/>
    <property type="match status" value="1"/>
</dbReference>
<dbReference type="AlphaFoldDB" id="F0VYZ0"/>
<reference evidence="3" key="1">
    <citation type="journal article" date="2011" name="PLoS Biol.">
        <title>Gene gain and loss during evolution of obligate parasitism in the white rust pathogen of Arabidopsis thaliana.</title>
        <authorList>
            <person name="Kemen E."/>
            <person name="Gardiner A."/>
            <person name="Schultz-Larsen T."/>
            <person name="Kemen A.C."/>
            <person name="Balmuth A.L."/>
            <person name="Robert-Seilaniantz A."/>
            <person name="Bailey K."/>
            <person name="Holub E."/>
            <person name="Studholme D.J."/>
            <person name="Maclean D."/>
            <person name="Jones J.D."/>
        </authorList>
    </citation>
    <scope>NUCLEOTIDE SEQUENCE</scope>
</reference>
<evidence type="ECO:0000256" key="1">
    <source>
        <dbReference type="SAM" id="MobiDB-lite"/>
    </source>
</evidence>
<feature type="domain" description="BCNT-C" evidence="2">
    <location>
        <begin position="134"/>
        <end position="212"/>
    </location>
</feature>
<dbReference type="InterPro" id="IPR011421">
    <property type="entry name" value="BCNT-C"/>
</dbReference>
<proteinExistence type="predicted"/>
<feature type="compositionally biased region" description="Acidic residues" evidence="1">
    <location>
        <begin position="1"/>
        <end position="16"/>
    </location>
</feature>